<dbReference type="Gene3D" id="3.40.50.300">
    <property type="entry name" value="P-loop containing nucleotide triphosphate hydrolases"/>
    <property type="match status" value="1"/>
</dbReference>
<dbReference type="PANTHER" id="PTHR48079">
    <property type="entry name" value="PROTEIN YEEZ"/>
    <property type="match status" value="1"/>
</dbReference>
<proteinExistence type="predicted"/>
<dbReference type="SUPFAM" id="SSF52540">
    <property type="entry name" value="P-loop containing nucleoside triphosphate hydrolases"/>
    <property type="match status" value="1"/>
</dbReference>
<feature type="compositionally biased region" description="Polar residues" evidence="2">
    <location>
        <begin position="673"/>
        <end position="684"/>
    </location>
</feature>
<evidence type="ECO:0008006" key="4">
    <source>
        <dbReference type="Google" id="ProtNLM"/>
    </source>
</evidence>
<dbReference type="InterPro" id="IPR007858">
    <property type="entry name" value="Dpy-30_motif"/>
</dbReference>
<dbReference type="InterPro" id="IPR047499">
    <property type="entry name" value="DD_AK7"/>
</dbReference>
<feature type="compositionally biased region" description="Acidic residues" evidence="2">
    <location>
        <begin position="191"/>
        <end position="201"/>
    </location>
</feature>
<feature type="coiled-coil region" evidence="1">
    <location>
        <begin position="847"/>
        <end position="886"/>
    </location>
</feature>
<dbReference type="PANTHER" id="PTHR48079:SF6">
    <property type="entry name" value="NAD(P)-BINDING DOMAIN-CONTAINING PROTEIN-RELATED"/>
    <property type="match status" value="1"/>
</dbReference>
<dbReference type="InterPro" id="IPR051783">
    <property type="entry name" value="NAD(P)-dependent_oxidoreduct"/>
</dbReference>
<feature type="region of interest" description="Disordered" evidence="2">
    <location>
        <begin position="166"/>
        <end position="201"/>
    </location>
</feature>
<keyword evidence="1" id="KW-0175">Coiled coil</keyword>
<evidence type="ECO:0000256" key="2">
    <source>
        <dbReference type="SAM" id="MobiDB-lite"/>
    </source>
</evidence>
<dbReference type="GO" id="GO:0004029">
    <property type="term" value="F:aldehyde dehydrogenase (NAD+) activity"/>
    <property type="evidence" value="ECO:0007669"/>
    <property type="project" value="TreeGrafter"/>
</dbReference>
<accession>G0UAP2</accession>
<feature type="compositionally biased region" description="Polar residues" evidence="2">
    <location>
        <begin position="50"/>
        <end position="60"/>
    </location>
</feature>
<feature type="region of interest" description="Disordered" evidence="2">
    <location>
        <begin position="576"/>
        <end position="618"/>
    </location>
</feature>
<dbReference type="VEuPathDB" id="TriTrypDB:TvY486_1103610"/>
<sequence length="953" mass="108235">MYADTYFGNKLFWQFYKKKSTSNRYKIFACVWDKDSVKDLMKSGAPSDSVGATNANNIDQEGSGDPESLSDGGEGFPKSAPVGKPAPPCSPEGEGEAGEGVCAFWRRDTTVLRRATLVASLIVIEMRYAQDVFDMMHLLTTKVLQKNKRVILVSSLLTWYATPPLQLETPQEENDESEEEEERQQEQYEEQREEEQPLSEGEVEMLLGPLEEEEDNDPTDGVDNTLEMEVFTEDQYNRRIPHAKYFNWREAERVVAAANNDERHLHTCVVFAGMLYGEGEDVLEPFFLKVWSRGERGLPIYGSGSQLVPTVHVRDLVTFTQRLLEAERPPTQRYVFATDNSRVTWKRIVWAMLFTMNMQVDNQTMRDTMPDEEDWVAQSGFVACIDKIAHEFIDSHGLQPIRALILGPPLSGKTCISEALAKRHYQLPTFTVEQAVEDYKSHITTIKGRLRTFRERLFEKEKERRVEANNKAFLAPRDKLVIDEDADAVSVREDEASSVSGNGVKSTPDRKVIGGDDDIDCMNVDFTLTDEELHEVEGLVEEWYQRNERAAQLRETLAAMERVLAMRMRVQQLVANDPLGASNPKKRKELRRRRSGKAPSKKNAEEEEPNSPAQENAPYQDKALAIIVRWRLTRADCRNQGFILDGFPKTVVQARLVFGDSPLEAPDTMEEAANNSPTAGSNARGSGAVEPNVAPVNLLPPTIEQCEEERLPAVVFVLGAPDNYLLDRLTALSKKLRETPGNEEKRLARFERDLSIYQQQFNNTDYSLPNFFECARTVAKALTPGGRAAKVVFIDVSGEPLLSPPPPESAFEVVQPSKLEKLLCRHIGQPHNLGPTPKERYDEVIRVRNLEEEKKKEMLNAIAQQHERERRELEQEEVERTQTESARRAVYLGDRAALEERKTPLRQYLDRNIVPLLSKGLVEVCKARPLDPVDFLAEWLIRHNPHDDSCFDL</sequence>
<dbReference type="CDD" id="cd22967">
    <property type="entry name" value="DD_AK7"/>
    <property type="match status" value="1"/>
</dbReference>
<feature type="region of interest" description="Disordered" evidence="2">
    <location>
        <begin position="666"/>
        <end position="688"/>
    </location>
</feature>
<organism evidence="3">
    <name type="scientific">Trypanosoma vivax (strain Y486)</name>
    <dbReference type="NCBI Taxonomy" id="1055687"/>
    <lineage>
        <taxon>Eukaryota</taxon>
        <taxon>Discoba</taxon>
        <taxon>Euglenozoa</taxon>
        <taxon>Kinetoplastea</taxon>
        <taxon>Metakinetoplastina</taxon>
        <taxon>Trypanosomatida</taxon>
        <taxon>Trypanosomatidae</taxon>
        <taxon>Trypanosoma</taxon>
        <taxon>Duttonella</taxon>
    </lineage>
</organism>
<reference evidence="3" key="1">
    <citation type="journal article" date="2012" name="Proc. Natl. Acad. Sci. U.S.A.">
        <title>Antigenic diversity is generated by distinct evolutionary mechanisms in African trypanosome species.</title>
        <authorList>
            <person name="Jackson A.P."/>
            <person name="Berry A."/>
            <person name="Aslett M."/>
            <person name="Allison H.C."/>
            <person name="Burton P."/>
            <person name="Vavrova-Anderson J."/>
            <person name="Brown R."/>
            <person name="Browne H."/>
            <person name="Corton N."/>
            <person name="Hauser H."/>
            <person name="Gamble J."/>
            <person name="Gilderthorp R."/>
            <person name="Marcello L."/>
            <person name="McQuillan J."/>
            <person name="Otto T.D."/>
            <person name="Quail M.A."/>
            <person name="Sanders M.J."/>
            <person name="van Tonder A."/>
            <person name="Ginger M.L."/>
            <person name="Field M.C."/>
            <person name="Barry J.D."/>
            <person name="Hertz-Fowler C."/>
            <person name="Berriman M."/>
        </authorList>
    </citation>
    <scope>NUCLEOTIDE SEQUENCE</scope>
    <source>
        <strain evidence="3">Y486</strain>
    </source>
</reference>
<dbReference type="Gene3D" id="3.40.50.720">
    <property type="entry name" value="NAD(P)-binding Rossmann-like Domain"/>
    <property type="match status" value="1"/>
</dbReference>
<dbReference type="InterPro" id="IPR027417">
    <property type="entry name" value="P-loop_NTPase"/>
</dbReference>
<dbReference type="GO" id="GO:0005737">
    <property type="term" value="C:cytoplasm"/>
    <property type="evidence" value="ECO:0007669"/>
    <property type="project" value="TreeGrafter"/>
</dbReference>
<gene>
    <name evidence="3" type="ORF">TVY486_1103610</name>
</gene>
<dbReference type="AlphaFoldDB" id="G0UAP2"/>
<feature type="region of interest" description="Disordered" evidence="2">
    <location>
        <begin position="43"/>
        <end position="97"/>
    </location>
</feature>
<name>G0UAP2_TRYVY</name>
<dbReference type="EMBL" id="HE573027">
    <property type="protein sequence ID" value="CCC52877.1"/>
    <property type="molecule type" value="Genomic_DNA"/>
</dbReference>
<evidence type="ECO:0000313" key="3">
    <source>
        <dbReference type="EMBL" id="CCC52877.1"/>
    </source>
</evidence>
<feature type="compositionally biased region" description="Acidic residues" evidence="2">
    <location>
        <begin position="170"/>
        <end position="183"/>
    </location>
</feature>
<feature type="compositionally biased region" description="Basic residues" evidence="2">
    <location>
        <begin position="584"/>
        <end position="600"/>
    </location>
</feature>
<dbReference type="InterPro" id="IPR036291">
    <property type="entry name" value="NAD(P)-bd_dom_sf"/>
</dbReference>
<protein>
    <recommendedName>
        <fullName evidence="4">Adenylate kinase</fullName>
    </recommendedName>
</protein>
<evidence type="ECO:0000256" key="1">
    <source>
        <dbReference type="SAM" id="Coils"/>
    </source>
</evidence>
<dbReference type="Gene3D" id="1.20.890.10">
    <property type="entry name" value="cAMP-dependent protein kinase regulatory subunit, dimerization-anchoring domain"/>
    <property type="match status" value="1"/>
</dbReference>
<dbReference type="Pfam" id="PF05186">
    <property type="entry name" value="Dpy-30"/>
    <property type="match status" value="1"/>
</dbReference>
<dbReference type="SUPFAM" id="SSF51735">
    <property type="entry name" value="NAD(P)-binding Rossmann-fold domains"/>
    <property type="match status" value="1"/>
</dbReference>